<organism evidence="8 9">
    <name type="scientific">Berryella intestinalis</name>
    <dbReference type="NCBI Taxonomy" id="1531429"/>
    <lineage>
        <taxon>Bacteria</taxon>
        <taxon>Bacillati</taxon>
        <taxon>Actinomycetota</taxon>
        <taxon>Coriobacteriia</taxon>
        <taxon>Eggerthellales</taxon>
        <taxon>Eggerthellaceae</taxon>
        <taxon>Berryella</taxon>
    </lineage>
</organism>
<evidence type="ECO:0000256" key="4">
    <source>
        <dbReference type="ARBA" id="ARBA00022980"/>
    </source>
</evidence>
<dbReference type="HOGENOM" id="CLU_098841_0_1_11"/>
<comment type="similarity">
    <text evidence="1 7">Belongs to the universal ribosomal protein uL18 family.</text>
</comment>
<evidence type="ECO:0000256" key="3">
    <source>
        <dbReference type="ARBA" id="ARBA00022884"/>
    </source>
</evidence>
<comment type="function">
    <text evidence="7">This is one of the proteins that bind and probably mediate the attachment of the 5S RNA into the large ribosomal subunit, where it forms part of the central protuberance.</text>
</comment>
<dbReference type="PANTHER" id="PTHR12899:SF3">
    <property type="entry name" value="LARGE RIBOSOMAL SUBUNIT PROTEIN UL18M"/>
    <property type="match status" value="1"/>
</dbReference>
<accession>A0A0A8B9I2</accession>
<evidence type="ECO:0000256" key="6">
    <source>
        <dbReference type="ARBA" id="ARBA00035197"/>
    </source>
</evidence>
<dbReference type="RefSeq" id="WP_039688661.1">
    <property type="nucleotide sequence ID" value="NZ_CP009302.1"/>
</dbReference>
<evidence type="ECO:0000256" key="2">
    <source>
        <dbReference type="ARBA" id="ARBA00022730"/>
    </source>
</evidence>
<dbReference type="InterPro" id="IPR005484">
    <property type="entry name" value="Ribosomal_uL18_bac/plant/anim"/>
</dbReference>
<gene>
    <name evidence="7" type="primary">rplR</name>
    <name evidence="8" type="ORF">JI75_03130</name>
</gene>
<dbReference type="SUPFAM" id="SSF53137">
    <property type="entry name" value="Translational machinery components"/>
    <property type="match status" value="1"/>
</dbReference>
<keyword evidence="5 7" id="KW-0687">Ribonucleoprotein</keyword>
<dbReference type="GO" id="GO:0008097">
    <property type="term" value="F:5S rRNA binding"/>
    <property type="evidence" value="ECO:0007669"/>
    <property type="project" value="TreeGrafter"/>
</dbReference>
<dbReference type="GO" id="GO:0003735">
    <property type="term" value="F:structural constituent of ribosome"/>
    <property type="evidence" value="ECO:0007669"/>
    <property type="project" value="InterPro"/>
</dbReference>
<dbReference type="STRING" id="1531429.JI75_03130"/>
<dbReference type="CDD" id="cd00432">
    <property type="entry name" value="Ribosomal_L18_L5e"/>
    <property type="match status" value="1"/>
</dbReference>
<keyword evidence="4 7" id="KW-0689">Ribosomal protein</keyword>
<sequence length="123" mass="13185">MNTNFKKRQTGLVRRHRRVRGKISGTAARPRLCVTRSNNNIYVQVIDDVAGKTICGVSTLGPEFKETGKKSATVEGASAIGSIIGKKALEAGVTEVVFDRGGNLYHGRIKAVAEGAREAGLKF</sequence>
<dbReference type="Gene3D" id="3.30.420.100">
    <property type="match status" value="1"/>
</dbReference>
<dbReference type="NCBIfam" id="TIGR00060">
    <property type="entry name" value="L18_bact"/>
    <property type="match status" value="1"/>
</dbReference>
<evidence type="ECO:0000313" key="9">
    <source>
        <dbReference type="Proteomes" id="UP000031121"/>
    </source>
</evidence>
<dbReference type="InterPro" id="IPR057268">
    <property type="entry name" value="Ribosomal_L18"/>
</dbReference>
<dbReference type="PANTHER" id="PTHR12899">
    <property type="entry name" value="39S RIBOSOMAL PROTEIN L18, MITOCHONDRIAL"/>
    <property type="match status" value="1"/>
</dbReference>
<dbReference type="GO" id="GO:0022625">
    <property type="term" value="C:cytosolic large ribosomal subunit"/>
    <property type="evidence" value="ECO:0007669"/>
    <property type="project" value="TreeGrafter"/>
</dbReference>
<dbReference type="AlphaFoldDB" id="A0A0A8B9I2"/>
<dbReference type="OrthoDB" id="9810939at2"/>
<keyword evidence="3 7" id="KW-0694">RNA-binding</keyword>
<evidence type="ECO:0000256" key="5">
    <source>
        <dbReference type="ARBA" id="ARBA00023274"/>
    </source>
</evidence>
<evidence type="ECO:0000313" key="8">
    <source>
        <dbReference type="EMBL" id="AJC11807.1"/>
    </source>
</evidence>
<keyword evidence="2 7" id="KW-0699">rRNA-binding</keyword>
<name>A0A0A8B9I2_9ACTN</name>
<dbReference type="Pfam" id="PF00861">
    <property type="entry name" value="Ribosomal_L18p"/>
    <property type="match status" value="1"/>
</dbReference>
<comment type="subunit">
    <text evidence="7">Part of the 50S ribosomal subunit; part of the 5S rRNA/L5/L18/L25 subcomplex. Contacts the 5S and 23S rRNAs.</text>
</comment>
<dbReference type="Proteomes" id="UP000031121">
    <property type="component" value="Chromosome"/>
</dbReference>
<dbReference type="HAMAP" id="MF_01337_B">
    <property type="entry name" value="Ribosomal_uL18_B"/>
    <property type="match status" value="1"/>
</dbReference>
<keyword evidence="9" id="KW-1185">Reference proteome</keyword>
<proteinExistence type="inferred from homology"/>
<reference evidence="8 9" key="2">
    <citation type="journal article" date="2015" name="Genome Announc.">
        <title>Complete Genome Sequence of Coriobacteriaceae Strain 68-1-3, a Novel Mucus-Degrading Isolate from the Swine Intestinal Tract.</title>
        <authorList>
            <person name="Looft T."/>
            <person name="Bayles D.O."/>
            <person name="Alt D.P."/>
            <person name="Stanton T.B."/>
        </authorList>
    </citation>
    <scope>NUCLEOTIDE SEQUENCE [LARGE SCALE GENOMIC DNA]</scope>
    <source>
        <strain evidence="8 9">68-1-3</strain>
    </source>
</reference>
<dbReference type="KEGG" id="cbac:JI75_03130"/>
<reference evidence="9" key="1">
    <citation type="submission" date="2014-08" db="EMBL/GenBank/DDBJ databases">
        <title>Coriobacteriaceae sp. complete genome.</title>
        <authorList>
            <person name="Looft T."/>
            <person name="Bayles D.O."/>
            <person name="Stanton T.B."/>
        </authorList>
    </citation>
    <scope>NUCLEOTIDE SEQUENCE [LARGE SCALE GENOMIC DNA]</scope>
    <source>
        <strain evidence="9">68-1-3</strain>
    </source>
</reference>
<dbReference type="FunFam" id="3.30.420.100:FF:000001">
    <property type="entry name" value="50S ribosomal protein L18"/>
    <property type="match status" value="1"/>
</dbReference>
<evidence type="ECO:0000256" key="1">
    <source>
        <dbReference type="ARBA" id="ARBA00007116"/>
    </source>
</evidence>
<evidence type="ECO:0000256" key="7">
    <source>
        <dbReference type="HAMAP-Rule" id="MF_01337"/>
    </source>
</evidence>
<dbReference type="EMBL" id="CP009302">
    <property type="protein sequence ID" value="AJC11807.1"/>
    <property type="molecule type" value="Genomic_DNA"/>
</dbReference>
<protein>
    <recommendedName>
        <fullName evidence="6 7">Large ribosomal subunit protein uL18</fullName>
    </recommendedName>
</protein>
<dbReference type="InterPro" id="IPR004389">
    <property type="entry name" value="Ribosomal_uL18_bac-type"/>
</dbReference>
<dbReference type="GO" id="GO:0006412">
    <property type="term" value="P:translation"/>
    <property type="evidence" value="ECO:0007669"/>
    <property type="project" value="UniProtKB-UniRule"/>
</dbReference>